<dbReference type="InterPro" id="IPR036097">
    <property type="entry name" value="HisK_dim/P_sf"/>
</dbReference>
<dbReference type="InterPro" id="IPR001789">
    <property type="entry name" value="Sig_transdc_resp-reg_receiver"/>
</dbReference>
<evidence type="ECO:0000313" key="9">
    <source>
        <dbReference type="EMBL" id="GFO65847.1"/>
    </source>
</evidence>
<dbReference type="AlphaFoldDB" id="A0A6V8N1R2"/>
<dbReference type="EC" id="2.7.13.3" evidence="2"/>
<evidence type="ECO:0000256" key="3">
    <source>
        <dbReference type="ARBA" id="ARBA00022553"/>
    </source>
</evidence>
<dbReference type="SMART" id="SM00091">
    <property type="entry name" value="PAS"/>
    <property type="match status" value="2"/>
</dbReference>
<dbReference type="SUPFAM" id="SSF55785">
    <property type="entry name" value="PYP-like sensor domain (PAS domain)"/>
    <property type="match status" value="2"/>
</dbReference>
<dbReference type="CDD" id="cd00130">
    <property type="entry name" value="PAS"/>
    <property type="match status" value="2"/>
</dbReference>
<evidence type="ECO:0000313" key="10">
    <source>
        <dbReference type="EMBL" id="UPU36591.1"/>
    </source>
</evidence>
<dbReference type="PANTHER" id="PTHR43065">
    <property type="entry name" value="SENSOR HISTIDINE KINASE"/>
    <property type="match status" value="1"/>
</dbReference>
<evidence type="ECO:0000256" key="5">
    <source>
        <dbReference type="SAM" id="Phobius"/>
    </source>
</evidence>
<feature type="domain" description="PAC" evidence="8">
    <location>
        <begin position="173"/>
        <end position="225"/>
    </location>
</feature>
<comment type="catalytic activity">
    <reaction evidence="1">
        <text>ATP + protein L-histidine = ADP + protein N-phospho-L-histidine.</text>
        <dbReference type="EC" id="2.7.13.3"/>
    </reaction>
</comment>
<dbReference type="Gene3D" id="3.30.450.20">
    <property type="entry name" value="PAS domain"/>
    <property type="match status" value="2"/>
</dbReference>
<dbReference type="InterPro" id="IPR011006">
    <property type="entry name" value="CheY-like_superfamily"/>
</dbReference>
<dbReference type="SMART" id="SM00448">
    <property type="entry name" value="REC"/>
    <property type="match status" value="1"/>
</dbReference>
<accession>A0A6V8N1R2</accession>
<dbReference type="PROSITE" id="PS50110">
    <property type="entry name" value="RESPONSE_REGULATORY"/>
    <property type="match status" value="1"/>
</dbReference>
<evidence type="ECO:0000256" key="4">
    <source>
        <dbReference type="PROSITE-ProRule" id="PRU00169"/>
    </source>
</evidence>
<keyword evidence="5" id="KW-0812">Transmembrane</keyword>
<dbReference type="InterPro" id="IPR004358">
    <property type="entry name" value="Sig_transdc_His_kin-like_C"/>
</dbReference>
<dbReference type="SMART" id="SM00388">
    <property type="entry name" value="HisKA"/>
    <property type="match status" value="1"/>
</dbReference>
<dbReference type="SMART" id="SM00086">
    <property type="entry name" value="PAC"/>
    <property type="match status" value="2"/>
</dbReference>
<dbReference type="PRINTS" id="PR00344">
    <property type="entry name" value="BCTRLSENSOR"/>
</dbReference>
<dbReference type="Proteomes" id="UP000831485">
    <property type="component" value="Chromosome"/>
</dbReference>
<reference evidence="11" key="1">
    <citation type="submission" date="2020-06" db="EMBL/GenBank/DDBJ databases">
        <title>Draft genomic sequecing of Geomonas sp. Red736.</title>
        <authorList>
            <person name="Itoh H."/>
            <person name="Xu Z.X."/>
            <person name="Ushijima N."/>
            <person name="Masuda Y."/>
            <person name="Shiratori Y."/>
            <person name="Senoo K."/>
        </authorList>
    </citation>
    <scope>NUCLEOTIDE SEQUENCE [LARGE SCALE GENOMIC DNA]</scope>
    <source>
        <strain evidence="11">Red736</strain>
    </source>
</reference>
<dbReference type="InterPro" id="IPR036890">
    <property type="entry name" value="HATPase_C_sf"/>
</dbReference>
<evidence type="ECO:0000259" key="6">
    <source>
        <dbReference type="PROSITE" id="PS50109"/>
    </source>
</evidence>
<dbReference type="InterPro" id="IPR005467">
    <property type="entry name" value="His_kinase_dom"/>
</dbReference>
<gene>
    <name evidence="9" type="ORF">GMPD_37660</name>
    <name evidence="10" type="ORF">M1B72_02485</name>
</gene>
<feature type="domain" description="Histidine kinase" evidence="6">
    <location>
        <begin position="369"/>
        <end position="592"/>
    </location>
</feature>
<dbReference type="InterPro" id="IPR000014">
    <property type="entry name" value="PAS"/>
</dbReference>
<dbReference type="InterPro" id="IPR001610">
    <property type="entry name" value="PAC"/>
</dbReference>
<sequence>MPKHDHQPADAASSGPLIQNQTVRIVAIYAIFGLAWIYGSDHIIDLLIEDKGTLLQIAVAKGFVFILCTATLLYVLINRLLGQLAEADRGRLESLENLSQKNAQLRLFFEAAPASLAMFDRDMRYIEVSRRWLAMYGLGDRDILGLSHYQVFPEIPEQWKECHRRGLAGETLRAEVDQFLRADGSVQYVRWEIRPWYQAAGEVGGIVIFTEDITDRIRFEKALEANERFLRLLTDHLPGLVGYWNANLTCGFANRPYREWFGKNSDEIIGTTMRELLGEELFIQNEPHVRAVLAGEPQQFQRTLVKRDGGTAHVWSHYIPDVVDGSVRGFYVLVSDVTELKRGEVERQRLEHQLQQAQKMESVGRLAGGVAHDFNNLLTVIMGLAQLGMRELEPGHPMLVRLEGIRQAAEKSAALTSQLLGFARKQTIAPKVLNLNGAVEEMLKMLKRLVGEDIDLAWNPGKNLWDVCMDPSQLDQILANLCVNARDAIADVGKITIETGNVSFDAEYCNAHFDFVPGDYVLLAVSDDGCGMDHETMAQIFEPFFSTKEIGRGTGLGLATVYGIVKQNNGFINTYSEPGKGTTFKIYLPRHAEQGGRAVPEAAAAPVHGGSETILLVEDEPSILDVTVSLLALQGYHVLPASKPGDALKVAQEYGNRIDLVITDVVMPEMNGRELVRRVLPFCPGVKCLYMSGYTANVIAHHGVLDQGVNFISKPFTSTDLAAKVRAVLDTKGGELV</sequence>
<dbReference type="NCBIfam" id="TIGR00229">
    <property type="entry name" value="sensory_box"/>
    <property type="match status" value="2"/>
</dbReference>
<dbReference type="InterPro" id="IPR003661">
    <property type="entry name" value="HisK_dim/P_dom"/>
</dbReference>
<organism evidence="9 11">
    <name type="scientific">Geomonas paludis</name>
    <dbReference type="NCBI Taxonomy" id="2740185"/>
    <lineage>
        <taxon>Bacteria</taxon>
        <taxon>Pseudomonadati</taxon>
        <taxon>Thermodesulfobacteriota</taxon>
        <taxon>Desulfuromonadia</taxon>
        <taxon>Geobacterales</taxon>
        <taxon>Geobacteraceae</taxon>
        <taxon>Geomonas</taxon>
    </lineage>
</organism>
<feature type="transmembrane region" description="Helical" evidence="5">
    <location>
        <begin position="58"/>
        <end position="77"/>
    </location>
</feature>
<dbReference type="Pfam" id="PF00072">
    <property type="entry name" value="Response_reg"/>
    <property type="match status" value="1"/>
</dbReference>
<dbReference type="Pfam" id="PF08448">
    <property type="entry name" value="PAS_4"/>
    <property type="match status" value="2"/>
</dbReference>
<keyword evidence="5" id="KW-1133">Transmembrane helix</keyword>
<keyword evidence="5" id="KW-0472">Membrane</keyword>
<proteinExistence type="predicted"/>
<dbReference type="SUPFAM" id="SSF47384">
    <property type="entry name" value="Homodimeric domain of signal transducing histidine kinase"/>
    <property type="match status" value="1"/>
</dbReference>
<evidence type="ECO:0000313" key="12">
    <source>
        <dbReference type="Proteomes" id="UP000831485"/>
    </source>
</evidence>
<dbReference type="Gene3D" id="1.10.287.130">
    <property type="match status" value="1"/>
</dbReference>
<evidence type="ECO:0000259" key="7">
    <source>
        <dbReference type="PROSITE" id="PS50110"/>
    </source>
</evidence>
<feature type="modified residue" description="4-aspartylphosphate" evidence="4">
    <location>
        <position position="664"/>
    </location>
</feature>
<name>A0A6V8N1R2_9BACT</name>
<evidence type="ECO:0000259" key="8">
    <source>
        <dbReference type="PROSITE" id="PS50113"/>
    </source>
</evidence>
<keyword evidence="12" id="KW-1185">Reference proteome</keyword>
<dbReference type="SUPFAM" id="SSF55874">
    <property type="entry name" value="ATPase domain of HSP90 chaperone/DNA topoisomerase II/histidine kinase"/>
    <property type="match status" value="1"/>
</dbReference>
<feature type="transmembrane region" description="Helical" evidence="5">
    <location>
        <begin position="21"/>
        <end position="38"/>
    </location>
</feature>
<dbReference type="Pfam" id="PF02518">
    <property type="entry name" value="HATPase_c"/>
    <property type="match status" value="1"/>
</dbReference>
<dbReference type="PROSITE" id="PS50113">
    <property type="entry name" value="PAC"/>
    <property type="match status" value="1"/>
</dbReference>
<dbReference type="PANTHER" id="PTHR43065:SF42">
    <property type="entry name" value="TWO-COMPONENT SENSOR PPRA"/>
    <property type="match status" value="1"/>
</dbReference>
<evidence type="ECO:0000313" key="11">
    <source>
        <dbReference type="Proteomes" id="UP000568888"/>
    </source>
</evidence>
<protein>
    <recommendedName>
        <fullName evidence="2">histidine kinase</fullName>
        <ecNumber evidence="2">2.7.13.3</ecNumber>
    </recommendedName>
</protein>
<feature type="domain" description="Response regulatory" evidence="7">
    <location>
        <begin position="613"/>
        <end position="729"/>
    </location>
</feature>
<dbReference type="Gene3D" id="3.40.50.2300">
    <property type="match status" value="1"/>
</dbReference>
<dbReference type="RefSeq" id="WP_246405006.1">
    <property type="nucleotide sequence ID" value="NZ_BLXY01000013.1"/>
</dbReference>
<dbReference type="InterPro" id="IPR000700">
    <property type="entry name" value="PAS-assoc_C"/>
</dbReference>
<dbReference type="Proteomes" id="UP000568888">
    <property type="component" value="Unassembled WGS sequence"/>
</dbReference>
<dbReference type="SMART" id="SM00387">
    <property type="entry name" value="HATPase_c"/>
    <property type="match status" value="1"/>
</dbReference>
<dbReference type="EMBL" id="BLXY01000013">
    <property type="protein sequence ID" value="GFO65847.1"/>
    <property type="molecule type" value="Genomic_DNA"/>
</dbReference>
<dbReference type="Gene3D" id="3.30.565.10">
    <property type="entry name" value="Histidine kinase-like ATPase, C-terminal domain"/>
    <property type="match status" value="1"/>
</dbReference>
<dbReference type="EMBL" id="CP096574">
    <property type="protein sequence ID" value="UPU36591.1"/>
    <property type="molecule type" value="Genomic_DNA"/>
</dbReference>
<dbReference type="InterPro" id="IPR035965">
    <property type="entry name" value="PAS-like_dom_sf"/>
</dbReference>
<reference evidence="9" key="2">
    <citation type="journal article" date="2021" name="Int. J. Syst. Evol. Microbiol.">
        <title>Geomonas silvestris sp. nov., Geomonas paludis sp. nov. and Geomonas limicola sp. nov., isolated from terrestrial environments, and emended description of the genus Geomonas.</title>
        <authorList>
            <person name="Itoh H."/>
            <person name="Xu Z."/>
            <person name="Masuda Y."/>
            <person name="Ushijima N."/>
            <person name="Hayakawa C."/>
            <person name="Shiratori Y."/>
            <person name="Senoo K."/>
        </authorList>
    </citation>
    <scope>NUCLEOTIDE SEQUENCE</scope>
    <source>
        <strain evidence="9">Red736</strain>
    </source>
</reference>
<dbReference type="SUPFAM" id="SSF52172">
    <property type="entry name" value="CheY-like"/>
    <property type="match status" value="1"/>
</dbReference>
<keyword evidence="3 4" id="KW-0597">Phosphoprotein</keyword>
<dbReference type="InterPro" id="IPR013656">
    <property type="entry name" value="PAS_4"/>
</dbReference>
<dbReference type="InterPro" id="IPR003594">
    <property type="entry name" value="HATPase_dom"/>
</dbReference>
<dbReference type="CDD" id="cd00082">
    <property type="entry name" value="HisKA"/>
    <property type="match status" value="1"/>
</dbReference>
<evidence type="ECO:0000256" key="2">
    <source>
        <dbReference type="ARBA" id="ARBA00012438"/>
    </source>
</evidence>
<reference evidence="10" key="3">
    <citation type="submission" date="2022-04" db="EMBL/GenBank/DDBJ databases">
        <authorList>
            <person name="Liu G."/>
        </authorList>
    </citation>
    <scope>NUCLEOTIDE SEQUENCE</scope>
    <source>
        <strain evidence="10">RG22</strain>
    </source>
</reference>
<dbReference type="GO" id="GO:0000155">
    <property type="term" value="F:phosphorelay sensor kinase activity"/>
    <property type="evidence" value="ECO:0007669"/>
    <property type="project" value="InterPro"/>
</dbReference>
<evidence type="ECO:0000256" key="1">
    <source>
        <dbReference type="ARBA" id="ARBA00000085"/>
    </source>
</evidence>
<dbReference type="PROSITE" id="PS50109">
    <property type="entry name" value="HIS_KIN"/>
    <property type="match status" value="1"/>
</dbReference>